<evidence type="ECO:0000256" key="10">
    <source>
        <dbReference type="SAM" id="MobiDB-lite"/>
    </source>
</evidence>
<dbReference type="InterPro" id="IPR000860">
    <property type="entry name" value="HemC"/>
</dbReference>
<evidence type="ECO:0000313" key="13">
    <source>
        <dbReference type="EMBL" id="GMA31236.1"/>
    </source>
</evidence>
<dbReference type="SUPFAM" id="SSF54782">
    <property type="entry name" value="Porphobilinogen deaminase (hydroxymethylbilane synthase), C-terminal domain"/>
    <property type="match status" value="1"/>
</dbReference>
<dbReference type="InterPro" id="IPR022417">
    <property type="entry name" value="Porphobilin_deaminase_N"/>
</dbReference>
<dbReference type="GO" id="GO:0005737">
    <property type="term" value="C:cytoplasm"/>
    <property type="evidence" value="ECO:0007669"/>
    <property type="project" value="UniProtKB-UniRule"/>
</dbReference>
<keyword evidence="7" id="KW-0627">Porphyrin biosynthesis</keyword>
<feature type="domain" description="Porphobilinogen deaminase C-terminal" evidence="12">
    <location>
        <begin position="230"/>
        <end position="297"/>
    </location>
</feature>
<dbReference type="GO" id="GO:0004418">
    <property type="term" value="F:hydroxymethylbilane synthase activity"/>
    <property type="evidence" value="ECO:0007669"/>
    <property type="project" value="UniProtKB-UniRule"/>
</dbReference>
<dbReference type="InterPro" id="IPR022419">
    <property type="entry name" value="Porphobilin_deaminase_cofac_BS"/>
</dbReference>
<dbReference type="FunFam" id="3.40.190.10:FF:000005">
    <property type="entry name" value="Porphobilinogen deaminase"/>
    <property type="match status" value="1"/>
</dbReference>
<dbReference type="Gene3D" id="3.30.160.40">
    <property type="entry name" value="Porphobilinogen deaminase, C-terminal domain"/>
    <property type="match status" value="1"/>
</dbReference>
<comment type="similarity">
    <text evidence="3">Belongs to the HMBS family.</text>
</comment>
<evidence type="ECO:0000256" key="1">
    <source>
        <dbReference type="ARBA" id="ARBA00001916"/>
    </source>
</evidence>
<comment type="function">
    <text evidence="2">Tetrapolymerization of the monopyrrole PBG into the hydroxymethylbilane pre-uroporphyrinogen in several discrete steps.</text>
</comment>
<comment type="catalytic activity">
    <reaction evidence="8">
        <text>4 porphobilinogen + H2O = hydroxymethylbilane + 4 NH4(+)</text>
        <dbReference type="Rhea" id="RHEA:13185"/>
        <dbReference type="ChEBI" id="CHEBI:15377"/>
        <dbReference type="ChEBI" id="CHEBI:28938"/>
        <dbReference type="ChEBI" id="CHEBI:57845"/>
        <dbReference type="ChEBI" id="CHEBI:58126"/>
        <dbReference type="EC" id="2.5.1.61"/>
    </reaction>
</comment>
<dbReference type="Pfam" id="PF03900">
    <property type="entry name" value="Porphobil_deamC"/>
    <property type="match status" value="1"/>
</dbReference>
<dbReference type="Proteomes" id="UP001157161">
    <property type="component" value="Unassembled WGS sequence"/>
</dbReference>
<feature type="domain" description="Porphobilinogen deaminase N-terminal" evidence="11">
    <location>
        <begin position="5"/>
        <end position="210"/>
    </location>
</feature>
<dbReference type="EC" id="2.5.1.61" evidence="5 9"/>
<comment type="cofactor">
    <cofactor evidence="1">
        <name>dipyrromethane</name>
        <dbReference type="ChEBI" id="CHEBI:60342"/>
    </cofactor>
</comment>
<name>A0AA37UVF1_9MICO</name>
<evidence type="ECO:0000313" key="14">
    <source>
        <dbReference type="Proteomes" id="UP001157161"/>
    </source>
</evidence>
<dbReference type="PRINTS" id="PR00151">
    <property type="entry name" value="PORPHBDMNASE"/>
</dbReference>
<evidence type="ECO:0000256" key="4">
    <source>
        <dbReference type="ARBA" id="ARBA00011245"/>
    </source>
</evidence>
<evidence type="ECO:0000259" key="11">
    <source>
        <dbReference type="Pfam" id="PF01379"/>
    </source>
</evidence>
<evidence type="ECO:0000259" key="12">
    <source>
        <dbReference type="Pfam" id="PF03900"/>
    </source>
</evidence>
<dbReference type="InterPro" id="IPR036803">
    <property type="entry name" value="Porphobilinogen_deaminase_C_sf"/>
</dbReference>
<feature type="region of interest" description="Disordered" evidence="10">
    <location>
        <begin position="308"/>
        <end position="338"/>
    </location>
</feature>
<dbReference type="NCBIfam" id="TIGR00212">
    <property type="entry name" value="hemC"/>
    <property type="match status" value="1"/>
</dbReference>
<reference evidence="13" key="1">
    <citation type="journal article" date="2014" name="Int. J. Syst. Evol. Microbiol.">
        <title>Complete genome sequence of Corynebacterium casei LMG S-19264T (=DSM 44701T), isolated from a smear-ripened cheese.</title>
        <authorList>
            <consortium name="US DOE Joint Genome Institute (JGI-PGF)"/>
            <person name="Walter F."/>
            <person name="Albersmeier A."/>
            <person name="Kalinowski J."/>
            <person name="Ruckert C."/>
        </authorList>
    </citation>
    <scope>NUCLEOTIDE SEQUENCE</scope>
    <source>
        <strain evidence="13">NBRC 112290</strain>
    </source>
</reference>
<protein>
    <recommendedName>
        <fullName evidence="5 9">Hydroxymethylbilane synthase</fullName>
        <ecNumber evidence="5 9">2.5.1.61</ecNumber>
    </recommendedName>
</protein>
<accession>A0AA37UVF1</accession>
<reference evidence="13" key="2">
    <citation type="submission" date="2023-02" db="EMBL/GenBank/DDBJ databases">
        <authorList>
            <person name="Sun Q."/>
            <person name="Mori K."/>
        </authorList>
    </citation>
    <scope>NUCLEOTIDE SEQUENCE</scope>
    <source>
        <strain evidence="13">NBRC 112290</strain>
    </source>
</reference>
<dbReference type="SUPFAM" id="SSF53850">
    <property type="entry name" value="Periplasmic binding protein-like II"/>
    <property type="match status" value="1"/>
</dbReference>
<keyword evidence="6" id="KW-0808">Transferase</keyword>
<evidence type="ECO:0000256" key="9">
    <source>
        <dbReference type="NCBIfam" id="TIGR00212"/>
    </source>
</evidence>
<comment type="subunit">
    <text evidence="4">Monomer.</text>
</comment>
<gene>
    <name evidence="13" type="ORF">GCM10025875_12280</name>
</gene>
<evidence type="ECO:0000256" key="3">
    <source>
        <dbReference type="ARBA" id="ARBA00005638"/>
    </source>
</evidence>
<proteinExistence type="inferred from homology"/>
<dbReference type="GO" id="GO:0006783">
    <property type="term" value="P:heme biosynthetic process"/>
    <property type="evidence" value="ECO:0007669"/>
    <property type="project" value="TreeGrafter"/>
</dbReference>
<dbReference type="Pfam" id="PF01379">
    <property type="entry name" value="Porphobil_deam"/>
    <property type="match status" value="1"/>
</dbReference>
<evidence type="ECO:0000256" key="5">
    <source>
        <dbReference type="ARBA" id="ARBA00012655"/>
    </source>
</evidence>
<evidence type="ECO:0000256" key="6">
    <source>
        <dbReference type="ARBA" id="ARBA00022679"/>
    </source>
</evidence>
<organism evidence="13 14">
    <name type="scientific">Litorihabitans aurantiacus</name>
    <dbReference type="NCBI Taxonomy" id="1930061"/>
    <lineage>
        <taxon>Bacteria</taxon>
        <taxon>Bacillati</taxon>
        <taxon>Actinomycetota</taxon>
        <taxon>Actinomycetes</taxon>
        <taxon>Micrococcales</taxon>
        <taxon>Beutenbergiaceae</taxon>
        <taxon>Litorihabitans</taxon>
    </lineage>
</organism>
<sequence>MTAPLRIGTRASALALAQTTAWAETLDLSVGYELVRITSEGDRSSASLASLGGTGVFVSALRDALLDGRVDAIVHSFKDLPTAPADGLEVVAVPPREDARDALVAAGGLRLEGLPEGASVGTGSPRRRAQLRRRRPDLDVVDIRGNVDTRLGRVLGADVEEERRLDAVVLAAAGLARLGRDGVVTELLGLEEWPSAPAQGALAVEMRVDAAADLRAAVAATDDADARLAADLEREVLRVLEAGCAAPLGVSAAVVADRVDVRASVYALDGSDEVTVTAQESRERAAGLGERLARELIAAGAAGLAPLGPRAHETGVRGRSGGRVSAAPGSDERTGATGLAGRTVLVPRGGPRGRAWAQEVLDRGGRAVLAPWWRWSRRPTTSRCARRCPTSTAGGSAGSC</sequence>
<keyword evidence="14" id="KW-1185">Reference proteome</keyword>
<dbReference type="PANTHER" id="PTHR11557:SF0">
    <property type="entry name" value="PORPHOBILINOGEN DEAMINASE"/>
    <property type="match status" value="1"/>
</dbReference>
<dbReference type="PROSITE" id="PS00533">
    <property type="entry name" value="PORPHOBILINOGEN_DEAM"/>
    <property type="match status" value="1"/>
</dbReference>
<dbReference type="EMBL" id="BSUM01000001">
    <property type="protein sequence ID" value="GMA31236.1"/>
    <property type="molecule type" value="Genomic_DNA"/>
</dbReference>
<dbReference type="Gene3D" id="3.40.190.10">
    <property type="entry name" value="Periplasmic binding protein-like II"/>
    <property type="match status" value="2"/>
</dbReference>
<dbReference type="AlphaFoldDB" id="A0AA37UVF1"/>
<evidence type="ECO:0000256" key="2">
    <source>
        <dbReference type="ARBA" id="ARBA00002869"/>
    </source>
</evidence>
<evidence type="ECO:0000256" key="8">
    <source>
        <dbReference type="ARBA" id="ARBA00048169"/>
    </source>
</evidence>
<comment type="caution">
    <text evidence="13">The sequence shown here is derived from an EMBL/GenBank/DDBJ whole genome shotgun (WGS) entry which is preliminary data.</text>
</comment>
<dbReference type="InterPro" id="IPR022418">
    <property type="entry name" value="Porphobilinogen_deaminase_C"/>
</dbReference>
<dbReference type="RefSeq" id="WP_284250093.1">
    <property type="nucleotide sequence ID" value="NZ_BSUM01000001.1"/>
</dbReference>
<evidence type="ECO:0000256" key="7">
    <source>
        <dbReference type="ARBA" id="ARBA00023244"/>
    </source>
</evidence>
<dbReference type="PANTHER" id="PTHR11557">
    <property type="entry name" value="PORPHOBILINOGEN DEAMINASE"/>
    <property type="match status" value="1"/>
</dbReference>